<dbReference type="CDD" id="cd03124">
    <property type="entry name" value="alpha_CA_prokaryotic_like"/>
    <property type="match status" value="1"/>
</dbReference>
<dbReference type="PANTHER" id="PTHR18952">
    <property type="entry name" value="CARBONIC ANHYDRASE"/>
    <property type="match status" value="1"/>
</dbReference>
<evidence type="ECO:0000256" key="10">
    <source>
        <dbReference type="RuleBase" id="RU367011"/>
    </source>
</evidence>
<comment type="cofactor">
    <cofactor evidence="1 10">
        <name>Zn(2+)</name>
        <dbReference type="ChEBI" id="CHEBI:29105"/>
    </cofactor>
</comment>
<protein>
    <recommendedName>
        <fullName evidence="5 10">Carbonic anhydrase</fullName>
        <ecNumber evidence="4 10">4.2.1.1</ecNumber>
    </recommendedName>
</protein>
<sequence>MKKVFVIAGILTGLLFAGVSGEGHHAEHKHWGYSGSEGPKHWGEIDPKFRMCKFGVNQSPVDMTRFIEAKLPKLQIIYAGISQNVVNNGHTIKVTTQGKNEVVVDGIPFVLLQYHFHTPSENTINGKHFPMEAHFVHKSKDGEYLVIALMFKEGKKNRALEKVLTYLDPKVGHKQPLKEMFNPGDFFPKKLDYYRYDGSFTTPPCTEGVRWIVLKNAVEASKEQIAKMHKIMGSNNRPTQPLHARVILK</sequence>
<dbReference type="RefSeq" id="WP_084275285.1">
    <property type="nucleotide sequence ID" value="NZ_AP026671.1"/>
</dbReference>
<evidence type="ECO:0000256" key="4">
    <source>
        <dbReference type="ARBA" id="ARBA00012925"/>
    </source>
</evidence>
<evidence type="ECO:0000256" key="7">
    <source>
        <dbReference type="ARBA" id="ARBA00022833"/>
    </source>
</evidence>
<evidence type="ECO:0000256" key="9">
    <source>
        <dbReference type="ARBA" id="ARBA00048348"/>
    </source>
</evidence>
<dbReference type="Proteomes" id="UP000192602">
    <property type="component" value="Unassembled WGS sequence"/>
</dbReference>
<evidence type="ECO:0000256" key="2">
    <source>
        <dbReference type="ARBA" id="ARBA00002904"/>
    </source>
</evidence>
<dbReference type="EMBL" id="FWWZ01000001">
    <property type="protein sequence ID" value="SMC09032.1"/>
    <property type="molecule type" value="Genomic_DNA"/>
</dbReference>
<dbReference type="EC" id="4.2.1.1" evidence="4 10"/>
<dbReference type="InterPro" id="IPR036398">
    <property type="entry name" value="CA_dom_sf"/>
</dbReference>
<evidence type="ECO:0000256" key="5">
    <source>
        <dbReference type="ARBA" id="ARBA00014628"/>
    </source>
</evidence>
<gene>
    <name evidence="12" type="ORF">SAMN05660197_0826</name>
</gene>
<dbReference type="InterPro" id="IPR001148">
    <property type="entry name" value="CA_dom"/>
</dbReference>
<accession>A0A1W1WS48</accession>
<dbReference type="InterPro" id="IPR018338">
    <property type="entry name" value="Carbonic_anhydrase_a-class_CS"/>
</dbReference>
<keyword evidence="7 10" id="KW-0862">Zinc</keyword>
<name>A0A1W1WS48_9BACT</name>
<dbReference type="InterPro" id="IPR023561">
    <property type="entry name" value="Carbonic_anhydrase_a-class"/>
</dbReference>
<dbReference type="PANTHER" id="PTHR18952:SF265">
    <property type="entry name" value="CARBONIC ANHYDRASE"/>
    <property type="match status" value="1"/>
</dbReference>
<dbReference type="STRING" id="1069081.SAMN05660197_0826"/>
<evidence type="ECO:0000313" key="12">
    <source>
        <dbReference type="EMBL" id="SMC09032.1"/>
    </source>
</evidence>
<dbReference type="InterPro" id="IPR041891">
    <property type="entry name" value="Alpha_CA_prokaryot-like"/>
</dbReference>
<dbReference type="Gene3D" id="3.10.200.10">
    <property type="entry name" value="Alpha carbonic anhydrase"/>
    <property type="match status" value="1"/>
</dbReference>
<dbReference type="GO" id="GO:0008270">
    <property type="term" value="F:zinc ion binding"/>
    <property type="evidence" value="ECO:0007669"/>
    <property type="project" value="UniProtKB-UniRule"/>
</dbReference>
<keyword evidence="13" id="KW-1185">Reference proteome</keyword>
<evidence type="ECO:0000256" key="8">
    <source>
        <dbReference type="ARBA" id="ARBA00023239"/>
    </source>
</evidence>
<dbReference type="SUPFAM" id="SSF51069">
    <property type="entry name" value="Carbonic anhydrase"/>
    <property type="match status" value="1"/>
</dbReference>
<evidence type="ECO:0000256" key="6">
    <source>
        <dbReference type="ARBA" id="ARBA00022723"/>
    </source>
</evidence>
<dbReference type="GO" id="GO:0004089">
    <property type="term" value="F:carbonate dehydratase activity"/>
    <property type="evidence" value="ECO:0007669"/>
    <property type="project" value="UniProtKB-UniRule"/>
</dbReference>
<keyword evidence="8 10" id="KW-0456">Lyase</keyword>
<evidence type="ECO:0000256" key="3">
    <source>
        <dbReference type="ARBA" id="ARBA00010718"/>
    </source>
</evidence>
<evidence type="ECO:0000313" key="13">
    <source>
        <dbReference type="Proteomes" id="UP000192602"/>
    </source>
</evidence>
<reference evidence="13" key="1">
    <citation type="submission" date="2017-04" db="EMBL/GenBank/DDBJ databases">
        <authorList>
            <person name="Varghese N."/>
            <person name="Submissions S."/>
        </authorList>
    </citation>
    <scope>NUCLEOTIDE SEQUENCE [LARGE SCALE GENOMIC DNA]</scope>
    <source>
        <strain evidence="13">DSM 16512</strain>
    </source>
</reference>
<dbReference type="PROSITE" id="PS51144">
    <property type="entry name" value="ALPHA_CA_2"/>
    <property type="match status" value="1"/>
</dbReference>
<dbReference type="OrthoDB" id="5327615at2"/>
<comment type="similarity">
    <text evidence="3 10">Belongs to the alpha-carbonic anhydrase family.</text>
</comment>
<dbReference type="PROSITE" id="PS00162">
    <property type="entry name" value="ALPHA_CA_1"/>
    <property type="match status" value="1"/>
</dbReference>
<evidence type="ECO:0000259" key="11">
    <source>
        <dbReference type="PROSITE" id="PS51144"/>
    </source>
</evidence>
<dbReference type="AlphaFoldDB" id="A0A1W1WS48"/>
<organism evidence="12 13">
    <name type="scientific">Nitratiruptor tergarcus DSM 16512</name>
    <dbReference type="NCBI Taxonomy" id="1069081"/>
    <lineage>
        <taxon>Bacteria</taxon>
        <taxon>Pseudomonadati</taxon>
        <taxon>Campylobacterota</taxon>
        <taxon>Epsilonproteobacteria</taxon>
        <taxon>Nautiliales</taxon>
        <taxon>Nitratiruptoraceae</taxon>
        <taxon>Nitratiruptor</taxon>
    </lineage>
</organism>
<dbReference type="SMART" id="SM01057">
    <property type="entry name" value="Carb_anhydrase"/>
    <property type="match status" value="1"/>
</dbReference>
<comment type="catalytic activity">
    <reaction evidence="9 10">
        <text>hydrogencarbonate + H(+) = CO2 + H2O</text>
        <dbReference type="Rhea" id="RHEA:10748"/>
        <dbReference type="ChEBI" id="CHEBI:15377"/>
        <dbReference type="ChEBI" id="CHEBI:15378"/>
        <dbReference type="ChEBI" id="CHEBI:16526"/>
        <dbReference type="ChEBI" id="CHEBI:17544"/>
        <dbReference type="EC" id="4.2.1.1"/>
    </reaction>
</comment>
<feature type="domain" description="Alpha-carbonic anhydrase" evidence="11">
    <location>
        <begin position="29"/>
        <end position="249"/>
    </location>
</feature>
<proteinExistence type="inferred from homology"/>
<keyword evidence="6 10" id="KW-0479">Metal-binding</keyword>
<comment type="function">
    <text evidence="2 10">Reversible hydration of carbon dioxide.</text>
</comment>
<dbReference type="Pfam" id="PF00194">
    <property type="entry name" value="Carb_anhydrase"/>
    <property type="match status" value="1"/>
</dbReference>
<evidence type="ECO:0000256" key="1">
    <source>
        <dbReference type="ARBA" id="ARBA00001947"/>
    </source>
</evidence>